<dbReference type="Gene3D" id="2.60.40.420">
    <property type="entry name" value="Cupredoxins - blue copper proteins"/>
    <property type="match status" value="1"/>
</dbReference>
<comment type="caution">
    <text evidence="2">The sequence shown here is derived from an EMBL/GenBank/DDBJ whole genome shotgun (WGS) entry which is preliminary data.</text>
</comment>
<protein>
    <submittedName>
        <fullName evidence="2">Cupredoxin</fullName>
    </submittedName>
</protein>
<dbReference type="CDD" id="cd00920">
    <property type="entry name" value="Cupredoxin"/>
    <property type="match status" value="1"/>
</dbReference>
<name>A0AAD7GGR0_MYCRO</name>
<dbReference type="AlphaFoldDB" id="A0AAD7GGR0"/>
<dbReference type="InterPro" id="IPR008972">
    <property type="entry name" value="Cupredoxin"/>
</dbReference>
<dbReference type="InterPro" id="IPR052953">
    <property type="entry name" value="Ser-rich/MCO-related"/>
</dbReference>
<evidence type="ECO:0000256" key="1">
    <source>
        <dbReference type="SAM" id="SignalP"/>
    </source>
</evidence>
<feature type="signal peptide" evidence="1">
    <location>
        <begin position="1"/>
        <end position="17"/>
    </location>
</feature>
<organism evidence="2 3">
    <name type="scientific">Mycena rosella</name>
    <name type="common">Pink bonnet</name>
    <name type="synonym">Agaricus rosellus</name>
    <dbReference type="NCBI Taxonomy" id="1033263"/>
    <lineage>
        <taxon>Eukaryota</taxon>
        <taxon>Fungi</taxon>
        <taxon>Dikarya</taxon>
        <taxon>Basidiomycota</taxon>
        <taxon>Agaricomycotina</taxon>
        <taxon>Agaricomycetes</taxon>
        <taxon>Agaricomycetidae</taxon>
        <taxon>Agaricales</taxon>
        <taxon>Marasmiineae</taxon>
        <taxon>Mycenaceae</taxon>
        <taxon>Mycena</taxon>
    </lineage>
</organism>
<feature type="chain" id="PRO_5041974324" evidence="1">
    <location>
        <begin position="18"/>
        <end position="227"/>
    </location>
</feature>
<dbReference type="Proteomes" id="UP001221757">
    <property type="component" value="Unassembled WGS sequence"/>
</dbReference>
<sequence>MLFTAGVAFLLPSLVAAQAGYGGPPAAPTSNAPAAVPTAPPNAAGQVNVNVAFNGFVFSPANFSAPTNTSVTFWFPNTGIDHSVTQSSFQEPCTYLVASSNNTAGFDSGLTNSKQFTIIITDDTKPIWFHCKQVGHCGMGMVGSINANESSPNGFAAFQAAAQKIGSAEVQETDNGAVTGGFNAVASLAPTATGSDSGGSTGSAMRIGISVGAVLLGSVSVLAAMAY</sequence>
<gene>
    <name evidence="2" type="ORF">B0H17DRAFT_1057901</name>
</gene>
<evidence type="ECO:0000313" key="3">
    <source>
        <dbReference type="Proteomes" id="UP001221757"/>
    </source>
</evidence>
<evidence type="ECO:0000313" key="2">
    <source>
        <dbReference type="EMBL" id="KAJ7694129.1"/>
    </source>
</evidence>
<keyword evidence="1" id="KW-0732">Signal</keyword>
<dbReference type="SUPFAM" id="SSF49503">
    <property type="entry name" value="Cupredoxins"/>
    <property type="match status" value="1"/>
</dbReference>
<reference evidence="2" key="1">
    <citation type="submission" date="2023-03" db="EMBL/GenBank/DDBJ databases">
        <title>Massive genome expansion in bonnet fungi (Mycena s.s.) driven by repeated elements and novel gene families across ecological guilds.</title>
        <authorList>
            <consortium name="Lawrence Berkeley National Laboratory"/>
            <person name="Harder C.B."/>
            <person name="Miyauchi S."/>
            <person name="Viragh M."/>
            <person name="Kuo A."/>
            <person name="Thoen E."/>
            <person name="Andreopoulos B."/>
            <person name="Lu D."/>
            <person name="Skrede I."/>
            <person name="Drula E."/>
            <person name="Henrissat B."/>
            <person name="Morin E."/>
            <person name="Kohler A."/>
            <person name="Barry K."/>
            <person name="LaButti K."/>
            <person name="Morin E."/>
            <person name="Salamov A."/>
            <person name="Lipzen A."/>
            <person name="Mereny Z."/>
            <person name="Hegedus B."/>
            <person name="Baldrian P."/>
            <person name="Stursova M."/>
            <person name="Weitz H."/>
            <person name="Taylor A."/>
            <person name="Grigoriev I.V."/>
            <person name="Nagy L.G."/>
            <person name="Martin F."/>
            <person name="Kauserud H."/>
        </authorList>
    </citation>
    <scope>NUCLEOTIDE SEQUENCE</scope>
    <source>
        <strain evidence="2">CBHHK067</strain>
    </source>
</reference>
<accession>A0AAD7GGR0</accession>
<dbReference type="PANTHER" id="PTHR34883:SF15">
    <property type="entry name" value="EXTRACELLULAR SERINE-RICH PROTEIN"/>
    <property type="match status" value="1"/>
</dbReference>
<dbReference type="EMBL" id="JARKIE010000043">
    <property type="protein sequence ID" value="KAJ7694129.1"/>
    <property type="molecule type" value="Genomic_DNA"/>
</dbReference>
<keyword evidence="3" id="KW-1185">Reference proteome</keyword>
<proteinExistence type="predicted"/>
<dbReference type="PANTHER" id="PTHR34883">
    <property type="entry name" value="SERINE-RICH PROTEIN, PUTATIVE-RELATED-RELATED"/>
    <property type="match status" value="1"/>
</dbReference>